<name>A0A0V1AMI0_TRIBR</name>
<reference evidence="1 2" key="1">
    <citation type="submission" date="2015-01" db="EMBL/GenBank/DDBJ databases">
        <title>Evolution of Trichinella species and genotypes.</title>
        <authorList>
            <person name="Korhonen P.K."/>
            <person name="Edoardo P."/>
            <person name="Giuseppe L.R."/>
            <person name="Gasser R.B."/>
        </authorList>
    </citation>
    <scope>NUCLEOTIDE SEQUENCE [LARGE SCALE GENOMIC DNA]</scope>
    <source>
        <strain evidence="1">ISS120</strain>
    </source>
</reference>
<feature type="non-terminal residue" evidence="1">
    <location>
        <position position="64"/>
    </location>
</feature>
<comment type="caution">
    <text evidence="1">The sequence shown here is derived from an EMBL/GenBank/DDBJ whole genome shotgun (WGS) entry which is preliminary data.</text>
</comment>
<dbReference type="EMBL" id="JYDI01001994">
    <property type="protein sequence ID" value="KRY26031.1"/>
    <property type="molecule type" value="Genomic_DNA"/>
</dbReference>
<organism evidence="1 2">
    <name type="scientific">Trichinella britovi</name>
    <name type="common">Parasitic roundworm</name>
    <dbReference type="NCBI Taxonomy" id="45882"/>
    <lineage>
        <taxon>Eukaryota</taxon>
        <taxon>Metazoa</taxon>
        <taxon>Ecdysozoa</taxon>
        <taxon>Nematoda</taxon>
        <taxon>Enoplea</taxon>
        <taxon>Dorylaimia</taxon>
        <taxon>Trichinellida</taxon>
        <taxon>Trichinellidae</taxon>
        <taxon>Trichinella</taxon>
    </lineage>
</organism>
<accession>A0A0V1AMI0</accession>
<dbReference type="AlphaFoldDB" id="A0A0V1AMI0"/>
<sequence>MEQYYTLNNYQTDFRTDCGSSHLIRPRDELRFLCNNDNQRETVLFNELNNDAQAESLCKRRFTT</sequence>
<keyword evidence="2" id="KW-1185">Reference proteome</keyword>
<protein>
    <submittedName>
        <fullName evidence="1">Uncharacterized protein</fullName>
    </submittedName>
</protein>
<gene>
    <name evidence="1" type="ORF">T03_709</name>
</gene>
<dbReference type="Proteomes" id="UP000054653">
    <property type="component" value="Unassembled WGS sequence"/>
</dbReference>
<evidence type="ECO:0000313" key="2">
    <source>
        <dbReference type="Proteomes" id="UP000054653"/>
    </source>
</evidence>
<proteinExistence type="predicted"/>
<evidence type="ECO:0000313" key="1">
    <source>
        <dbReference type="EMBL" id="KRY26031.1"/>
    </source>
</evidence>